<accession>A0ACB9CYE2</accession>
<organism evidence="1 2">
    <name type="scientific">Cichorium intybus</name>
    <name type="common">Chicory</name>
    <dbReference type="NCBI Taxonomy" id="13427"/>
    <lineage>
        <taxon>Eukaryota</taxon>
        <taxon>Viridiplantae</taxon>
        <taxon>Streptophyta</taxon>
        <taxon>Embryophyta</taxon>
        <taxon>Tracheophyta</taxon>
        <taxon>Spermatophyta</taxon>
        <taxon>Magnoliopsida</taxon>
        <taxon>eudicotyledons</taxon>
        <taxon>Gunneridae</taxon>
        <taxon>Pentapetalae</taxon>
        <taxon>asterids</taxon>
        <taxon>campanulids</taxon>
        <taxon>Asterales</taxon>
        <taxon>Asteraceae</taxon>
        <taxon>Cichorioideae</taxon>
        <taxon>Cichorieae</taxon>
        <taxon>Cichoriinae</taxon>
        <taxon>Cichorium</taxon>
    </lineage>
</organism>
<evidence type="ECO:0000313" key="2">
    <source>
        <dbReference type="Proteomes" id="UP001055811"/>
    </source>
</evidence>
<reference evidence="1 2" key="2">
    <citation type="journal article" date="2022" name="Mol. Ecol. Resour.">
        <title>The genomes of chicory, endive, great burdock and yacon provide insights into Asteraceae paleo-polyploidization history and plant inulin production.</title>
        <authorList>
            <person name="Fan W."/>
            <person name="Wang S."/>
            <person name="Wang H."/>
            <person name="Wang A."/>
            <person name="Jiang F."/>
            <person name="Liu H."/>
            <person name="Zhao H."/>
            <person name="Xu D."/>
            <person name="Zhang Y."/>
        </authorList>
    </citation>
    <scope>NUCLEOTIDE SEQUENCE [LARGE SCALE GENOMIC DNA]</scope>
    <source>
        <strain evidence="2">cv. Punajuju</strain>
        <tissue evidence="1">Leaves</tissue>
    </source>
</reference>
<name>A0ACB9CYE2_CICIN</name>
<evidence type="ECO:0000313" key="1">
    <source>
        <dbReference type="EMBL" id="KAI3739357.1"/>
    </source>
</evidence>
<gene>
    <name evidence="1" type="ORF">L2E82_29760</name>
</gene>
<sequence length="93" mass="10527">MDLRRSQETLFDWFPPLNKIDAFNISLGEFRVRFGPEIEKRESNTNSRLDLVIASFPPASFSAFVSVDYFSIIGASETLCMGSGHRSTSEECR</sequence>
<keyword evidence="2" id="KW-1185">Reference proteome</keyword>
<comment type="caution">
    <text evidence="1">The sequence shown here is derived from an EMBL/GenBank/DDBJ whole genome shotgun (WGS) entry which is preliminary data.</text>
</comment>
<reference evidence="2" key="1">
    <citation type="journal article" date="2022" name="Mol. Ecol. Resour.">
        <title>The genomes of chicory, endive, great burdock and yacon provide insights into Asteraceae palaeo-polyploidization history and plant inulin production.</title>
        <authorList>
            <person name="Fan W."/>
            <person name="Wang S."/>
            <person name="Wang H."/>
            <person name="Wang A."/>
            <person name="Jiang F."/>
            <person name="Liu H."/>
            <person name="Zhao H."/>
            <person name="Xu D."/>
            <person name="Zhang Y."/>
        </authorList>
    </citation>
    <scope>NUCLEOTIDE SEQUENCE [LARGE SCALE GENOMIC DNA]</scope>
    <source>
        <strain evidence="2">cv. Punajuju</strain>
    </source>
</reference>
<dbReference type="EMBL" id="CM042013">
    <property type="protein sequence ID" value="KAI3739357.1"/>
    <property type="molecule type" value="Genomic_DNA"/>
</dbReference>
<proteinExistence type="predicted"/>
<dbReference type="Proteomes" id="UP001055811">
    <property type="component" value="Linkage Group LG05"/>
</dbReference>
<protein>
    <submittedName>
        <fullName evidence="1">Uncharacterized protein</fullName>
    </submittedName>
</protein>